<name>A0A6J7D1D2_9ZZZZ</name>
<evidence type="ECO:0000259" key="3">
    <source>
        <dbReference type="Pfam" id="PF00710"/>
    </source>
</evidence>
<dbReference type="AlphaFoldDB" id="A0A6J7D1D2"/>
<dbReference type="EMBL" id="CAFBLP010000007">
    <property type="protein sequence ID" value="CAB4864136.1"/>
    <property type="molecule type" value="Genomic_DNA"/>
</dbReference>
<dbReference type="SMART" id="SM00870">
    <property type="entry name" value="Asparaginase"/>
    <property type="match status" value="1"/>
</dbReference>
<dbReference type="Pfam" id="PF17763">
    <property type="entry name" value="Asparaginase_C"/>
    <property type="match status" value="1"/>
</dbReference>
<dbReference type="PANTHER" id="PTHR11707:SF28">
    <property type="entry name" value="60 KDA LYSOPHOSPHOLIPASE"/>
    <property type="match status" value="1"/>
</dbReference>
<evidence type="ECO:0000259" key="4">
    <source>
        <dbReference type="Pfam" id="PF17763"/>
    </source>
</evidence>
<dbReference type="InterPro" id="IPR004550">
    <property type="entry name" value="AsnASE_II"/>
</dbReference>
<dbReference type="InterPro" id="IPR027473">
    <property type="entry name" value="L-asparaginase_C"/>
</dbReference>
<dbReference type="GO" id="GO:0004067">
    <property type="term" value="F:asparaginase activity"/>
    <property type="evidence" value="ECO:0007669"/>
    <property type="project" value="InterPro"/>
</dbReference>
<dbReference type="PROSITE" id="PS51732">
    <property type="entry name" value="ASN_GLN_ASE_3"/>
    <property type="match status" value="1"/>
</dbReference>
<dbReference type="PIRSF" id="PIRSF001220">
    <property type="entry name" value="L-ASNase_gatD"/>
    <property type="match status" value="1"/>
</dbReference>
<dbReference type="PIRSF" id="PIRSF500176">
    <property type="entry name" value="L_ASNase"/>
    <property type="match status" value="1"/>
</dbReference>
<dbReference type="PANTHER" id="PTHR11707">
    <property type="entry name" value="L-ASPARAGINASE"/>
    <property type="match status" value="1"/>
</dbReference>
<dbReference type="InterPro" id="IPR037152">
    <property type="entry name" value="L-asparaginase_N_sf"/>
</dbReference>
<evidence type="ECO:0000256" key="1">
    <source>
        <dbReference type="ARBA" id="ARBA00010518"/>
    </source>
</evidence>
<comment type="similarity">
    <text evidence="1">Belongs to the asparaginase 1 family.</text>
</comment>
<dbReference type="SFLD" id="SFLDS00057">
    <property type="entry name" value="Glutaminase/Asparaginase"/>
    <property type="match status" value="1"/>
</dbReference>
<dbReference type="SUPFAM" id="SSF53774">
    <property type="entry name" value="Glutaminase/Asparaginase"/>
    <property type="match status" value="1"/>
</dbReference>
<proteinExistence type="inferred from homology"/>
<dbReference type="InterPro" id="IPR027474">
    <property type="entry name" value="L-asparaginase_N"/>
</dbReference>
<dbReference type="Gene3D" id="3.40.50.1170">
    <property type="entry name" value="L-asparaginase, N-terminal domain"/>
    <property type="match status" value="1"/>
</dbReference>
<dbReference type="GO" id="GO:0006528">
    <property type="term" value="P:asparagine metabolic process"/>
    <property type="evidence" value="ECO:0007669"/>
    <property type="project" value="InterPro"/>
</dbReference>
<dbReference type="InterPro" id="IPR027475">
    <property type="entry name" value="Asparaginase/glutaminase_AS2"/>
</dbReference>
<dbReference type="InterPro" id="IPR006034">
    <property type="entry name" value="Asparaginase/glutaminase-like"/>
</dbReference>
<gene>
    <name evidence="5" type="ORF">UFOPK3376_00436</name>
</gene>
<sequence length="323" mass="33159">MTVHVIATGGTIASHFDGVEWTNIAGAQLVSEAGPHGCDVTVDDVATGPSSNLTVHDMVRIVERIQRALADGADGVVITHGTDTMELTAFVAALLLGVDGARPPVVFTGSMRVHSHAQPDGPQNIRDAIATASDRSAVGREVMVCLEGVLHAADVVTKVNANSVDAFTSAPFGPIGSVVDGHPGFRDPAIERPKATALADDVPLLTSYPGIGGAEFARLAEGRRGIVLEAFGDLNVPQQLWGPIHAAGAAGTLVVLASRPFTGTRVEDGLTMLGAVGAGGLSAQKARLAVMAALGTCADRAAATLFLHQFSLSYDAHDRSTAP</sequence>
<reference evidence="5" key="1">
    <citation type="submission" date="2020-05" db="EMBL/GenBank/DDBJ databases">
        <authorList>
            <person name="Chiriac C."/>
            <person name="Salcher M."/>
            <person name="Ghai R."/>
            <person name="Kavagutti S V."/>
        </authorList>
    </citation>
    <scope>NUCLEOTIDE SEQUENCE</scope>
</reference>
<dbReference type="Gene3D" id="3.40.50.40">
    <property type="match status" value="1"/>
</dbReference>
<feature type="domain" description="L-asparaginase N-terminal" evidence="3">
    <location>
        <begin position="3"/>
        <end position="186"/>
    </location>
</feature>
<evidence type="ECO:0000313" key="5">
    <source>
        <dbReference type="EMBL" id="CAB4864136.1"/>
    </source>
</evidence>
<dbReference type="CDD" id="cd08964">
    <property type="entry name" value="L-asparaginase_II"/>
    <property type="match status" value="1"/>
</dbReference>
<dbReference type="InterPro" id="IPR040919">
    <property type="entry name" value="Asparaginase_C"/>
</dbReference>
<accession>A0A6J7D1D2</accession>
<keyword evidence="2" id="KW-0378">Hydrolase</keyword>
<dbReference type="PRINTS" id="PR00139">
    <property type="entry name" value="ASNGLNASE"/>
</dbReference>
<dbReference type="PROSITE" id="PS00917">
    <property type="entry name" value="ASN_GLN_ASE_2"/>
    <property type="match status" value="1"/>
</dbReference>
<organism evidence="5">
    <name type="scientific">freshwater metagenome</name>
    <dbReference type="NCBI Taxonomy" id="449393"/>
    <lineage>
        <taxon>unclassified sequences</taxon>
        <taxon>metagenomes</taxon>
        <taxon>ecological metagenomes</taxon>
    </lineage>
</organism>
<feature type="domain" description="Asparaginase/glutaminase C-terminal" evidence="4">
    <location>
        <begin position="202"/>
        <end position="301"/>
    </location>
</feature>
<dbReference type="InterPro" id="IPR036152">
    <property type="entry name" value="Asp/glu_Ase-like_sf"/>
</dbReference>
<dbReference type="Pfam" id="PF00710">
    <property type="entry name" value="Asparaginase"/>
    <property type="match status" value="1"/>
</dbReference>
<evidence type="ECO:0000256" key="2">
    <source>
        <dbReference type="ARBA" id="ARBA00022801"/>
    </source>
</evidence>
<protein>
    <submittedName>
        <fullName evidence="5">Unannotated protein</fullName>
    </submittedName>
</protein>